<accession>A0A8T0GR19</accession>
<dbReference type="Gene3D" id="3.30.200.20">
    <property type="entry name" value="Phosphorylase Kinase, domain 1"/>
    <property type="match status" value="1"/>
</dbReference>
<evidence type="ECO:0000256" key="1">
    <source>
        <dbReference type="SAM" id="Coils"/>
    </source>
</evidence>
<feature type="domain" description="Protein kinase" evidence="3">
    <location>
        <begin position="225"/>
        <end position="495"/>
    </location>
</feature>
<protein>
    <recommendedName>
        <fullName evidence="3">Protein kinase domain-containing protein</fullName>
    </recommendedName>
</protein>
<dbReference type="PANTHER" id="PTHR44329:SF260">
    <property type="entry name" value="PROTEIN KINASE DOMAIN-CONTAINING PROTEIN"/>
    <property type="match status" value="1"/>
</dbReference>
<dbReference type="InterPro" id="IPR011009">
    <property type="entry name" value="Kinase-like_dom_sf"/>
</dbReference>
<dbReference type="Pfam" id="PF07714">
    <property type="entry name" value="PK_Tyr_Ser-Thr"/>
    <property type="match status" value="1"/>
</dbReference>
<dbReference type="EMBL" id="CM026430">
    <property type="protein sequence ID" value="KAG0560654.1"/>
    <property type="molecule type" value="Genomic_DNA"/>
</dbReference>
<comment type="caution">
    <text evidence="4">The sequence shown here is derived from an EMBL/GenBank/DDBJ whole genome shotgun (WGS) entry which is preliminary data.</text>
</comment>
<gene>
    <name evidence="4" type="ORF">KC19_9G002400</name>
</gene>
<feature type="domain" description="Protein kinase" evidence="3">
    <location>
        <begin position="821"/>
        <end position="1073"/>
    </location>
</feature>
<dbReference type="PROSITE" id="PS50011">
    <property type="entry name" value="PROTEIN_KINASE_DOM"/>
    <property type="match status" value="2"/>
</dbReference>
<dbReference type="InterPro" id="IPR008271">
    <property type="entry name" value="Ser/Thr_kinase_AS"/>
</dbReference>
<dbReference type="SMART" id="SM00220">
    <property type="entry name" value="S_TKc"/>
    <property type="match status" value="1"/>
</dbReference>
<feature type="coiled-coil region" evidence="1">
    <location>
        <begin position="147"/>
        <end position="174"/>
    </location>
</feature>
<evidence type="ECO:0000256" key="2">
    <source>
        <dbReference type="SAM" id="MobiDB-lite"/>
    </source>
</evidence>
<dbReference type="InterPro" id="IPR001245">
    <property type="entry name" value="Ser-Thr/Tyr_kinase_cat_dom"/>
</dbReference>
<sequence length="1081" mass="123807">MAEFLRLAKEIVEKGEEVIISADSKKVILNEMQCTRLWRNLRAVYCVFEPSIPYLPPIKQKYFPLYKEFYIVVLRADAILKKCSREESWLEAAVFYGDNRQAFQELSLQLQFCVESFHKLTELLSRMPGICRLSSFLNVAIRDDVADEDFRADVQNLTARLKEFEEQAGTGETERLLSGYLRKREESRSNKLRRDPRLPSEKSSSFHQDTNLPCVPVFYANGRENNILKSIGSGGNGVVVSEVEWLGLKCAQKEFTKGVQQEIFLREVRTLVTLNSPHIVKLLSYSSVTPNTSLVMELMPMSLLDYIQKKTVPSGCSMPFEIDAAIDMMLQIALGIEYLHGQGVVHRDLKSPNILVAPSADPKLSREGYVEIKLTDFGLAKTKVYDIVTPTGKMLGSTLWIAPEAIGQLPLQRIDWRKADTYSFAITCSEILTGNLPYSEELKQTKILEKVKGGLRPKLPAECPIYLSEFLKKCWAEKPKARPSFEEIVETLIGFKTCLMICTKPEQAPWKARRVLENFWNVTVDFAKKVVLERSPMAVPDPTEKERFEASNEIICNRLEMVHEICSSMNEHLGEIQVCHVQCDYLLREYSEGVRKVKSMYDRISPTDLLELFRSYKLQQFTGPLDRLICSTLAVQELLRTCSGGKWRTIALAITAPLNQKTHSWFGVYLWELYWNLYVIHHVMDVAESRRPKTSPQLLVTSSNLRIQWCNKRRSLTVLRITSSEDEDEEFLEEAEEGLLEADADRQAQDRRNLIARLENSSVIPGAHNILSQTYHSEEPIEDGLVAFSIKRLQSSSNSLDFGSHEDCYWIDHLTETFDDHHSSYGKGWGSSGSIHKRLGQLWFGEDVVMNTTSIRNTRSRARLCTEVETLARVQHPNVVHLIGYAHSRDEMLVFMEPMHEDLQHLIERNTRPFPLLVAIDILLQIVEAMIYVHKCGVLHRRLSPDNILVSPKYKTKSNTQDVDVYYIVKLTGFEESCFYTASSEITKKSSDDYTLSEDVRSFGRTAHVVVTGLKLEDSVIRRRSFALNQKRALSLHGCPQGFMELIGRCCHGHSFTPHSQPSFEQIRKELWTMKYNEEIQ</sequence>
<evidence type="ECO:0000313" key="5">
    <source>
        <dbReference type="Proteomes" id="UP000822688"/>
    </source>
</evidence>
<dbReference type="Pfam" id="PF00069">
    <property type="entry name" value="Pkinase"/>
    <property type="match status" value="1"/>
</dbReference>
<reference evidence="4" key="1">
    <citation type="submission" date="2020-06" db="EMBL/GenBank/DDBJ databases">
        <title>WGS assembly of Ceratodon purpureus strain R40.</title>
        <authorList>
            <person name="Carey S.B."/>
            <person name="Jenkins J."/>
            <person name="Shu S."/>
            <person name="Lovell J.T."/>
            <person name="Sreedasyam A."/>
            <person name="Maumus F."/>
            <person name="Tiley G.P."/>
            <person name="Fernandez-Pozo N."/>
            <person name="Barry K."/>
            <person name="Chen C."/>
            <person name="Wang M."/>
            <person name="Lipzen A."/>
            <person name="Daum C."/>
            <person name="Saski C.A."/>
            <person name="Payton A.C."/>
            <person name="Mcbreen J.C."/>
            <person name="Conrad R.E."/>
            <person name="Kollar L.M."/>
            <person name="Olsson S."/>
            <person name="Huttunen S."/>
            <person name="Landis J.B."/>
            <person name="Wickett N.J."/>
            <person name="Johnson M.G."/>
            <person name="Rensing S.A."/>
            <person name="Grimwood J."/>
            <person name="Schmutz J."/>
            <person name="Mcdaniel S.F."/>
        </authorList>
    </citation>
    <scope>NUCLEOTIDE SEQUENCE</scope>
    <source>
        <strain evidence="4">R40</strain>
    </source>
</reference>
<dbReference type="PROSITE" id="PS00108">
    <property type="entry name" value="PROTEIN_KINASE_ST"/>
    <property type="match status" value="1"/>
</dbReference>
<keyword evidence="1" id="KW-0175">Coiled coil</keyword>
<dbReference type="GO" id="GO:0005524">
    <property type="term" value="F:ATP binding"/>
    <property type="evidence" value="ECO:0007669"/>
    <property type="project" value="InterPro"/>
</dbReference>
<proteinExistence type="predicted"/>
<dbReference type="Proteomes" id="UP000822688">
    <property type="component" value="Chromosome 9"/>
</dbReference>
<feature type="compositionally biased region" description="Basic and acidic residues" evidence="2">
    <location>
        <begin position="187"/>
        <end position="200"/>
    </location>
</feature>
<dbReference type="GO" id="GO:0004674">
    <property type="term" value="F:protein serine/threonine kinase activity"/>
    <property type="evidence" value="ECO:0007669"/>
    <property type="project" value="TreeGrafter"/>
</dbReference>
<name>A0A8T0GR19_CERPU</name>
<dbReference type="InterPro" id="IPR051681">
    <property type="entry name" value="Ser/Thr_Kinases-Pseudokinases"/>
</dbReference>
<dbReference type="OrthoDB" id="4062651at2759"/>
<dbReference type="PANTHER" id="PTHR44329">
    <property type="entry name" value="SERINE/THREONINE-PROTEIN KINASE TNNI3K-RELATED"/>
    <property type="match status" value="1"/>
</dbReference>
<keyword evidence="5" id="KW-1185">Reference proteome</keyword>
<evidence type="ECO:0000259" key="3">
    <source>
        <dbReference type="PROSITE" id="PS50011"/>
    </source>
</evidence>
<organism evidence="4 5">
    <name type="scientific">Ceratodon purpureus</name>
    <name type="common">Fire moss</name>
    <name type="synonym">Dicranum purpureum</name>
    <dbReference type="NCBI Taxonomy" id="3225"/>
    <lineage>
        <taxon>Eukaryota</taxon>
        <taxon>Viridiplantae</taxon>
        <taxon>Streptophyta</taxon>
        <taxon>Embryophyta</taxon>
        <taxon>Bryophyta</taxon>
        <taxon>Bryophytina</taxon>
        <taxon>Bryopsida</taxon>
        <taxon>Dicranidae</taxon>
        <taxon>Pseudoditrichales</taxon>
        <taxon>Ditrichaceae</taxon>
        <taxon>Ceratodon</taxon>
    </lineage>
</organism>
<feature type="region of interest" description="Disordered" evidence="2">
    <location>
        <begin position="187"/>
        <end position="208"/>
    </location>
</feature>
<evidence type="ECO:0000313" key="4">
    <source>
        <dbReference type="EMBL" id="KAG0560654.1"/>
    </source>
</evidence>
<dbReference type="SUPFAM" id="SSF56112">
    <property type="entry name" value="Protein kinase-like (PK-like)"/>
    <property type="match status" value="2"/>
</dbReference>
<dbReference type="AlphaFoldDB" id="A0A8T0GR19"/>
<dbReference type="InterPro" id="IPR000719">
    <property type="entry name" value="Prot_kinase_dom"/>
</dbReference>
<dbReference type="Gene3D" id="1.10.510.10">
    <property type="entry name" value="Transferase(Phosphotransferase) domain 1"/>
    <property type="match status" value="2"/>
</dbReference>